<gene>
    <name evidence="2" type="ORF">RDB_LOCUS134673</name>
</gene>
<comment type="caution">
    <text evidence="2">The sequence shown here is derived from an EMBL/GenBank/DDBJ whole genome shotgun (WGS) entry which is preliminary data.</text>
</comment>
<feature type="region of interest" description="Disordered" evidence="1">
    <location>
        <begin position="22"/>
        <end position="44"/>
    </location>
</feature>
<name>A0A8H3AZD2_9AGAM</name>
<dbReference type="Proteomes" id="UP000663846">
    <property type="component" value="Unassembled WGS sequence"/>
</dbReference>
<organism evidence="2 3">
    <name type="scientific">Rhizoctonia solani</name>
    <dbReference type="NCBI Taxonomy" id="456999"/>
    <lineage>
        <taxon>Eukaryota</taxon>
        <taxon>Fungi</taxon>
        <taxon>Dikarya</taxon>
        <taxon>Basidiomycota</taxon>
        <taxon>Agaricomycotina</taxon>
        <taxon>Agaricomycetes</taxon>
        <taxon>Cantharellales</taxon>
        <taxon>Ceratobasidiaceae</taxon>
        <taxon>Rhizoctonia</taxon>
    </lineage>
</organism>
<evidence type="ECO:0000256" key="1">
    <source>
        <dbReference type="SAM" id="MobiDB-lite"/>
    </source>
</evidence>
<sequence length="210" mass="23516">MPLALSLNRSISETSMLKGLSRSMTSKATKSSPNGGQKVAASSRNPTLYGSPVIETEKPIIRCWVDAATSTRMVAVVIESEREYQVFRLKPDWKSDGRDINWMEAITFELLASFLLARQYTGRVLVNSDSTAAISTFAGSGGRSRHLREVGSRLRRQSSEWPFIMRAQLVKGRANIADPFSRGRAQEGYKKSEFLVEIPHELKRFVSNEE</sequence>
<dbReference type="EMBL" id="CAJMWS010000434">
    <property type="protein sequence ID" value="CAE6443857.1"/>
    <property type="molecule type" value="Genomic_DNA"/>
</dbReference>
<dbReference type="AlphaFoldDB" id="A0A8H3AZD2"/>
<evidence type="ECO:0000313" key="3">
    <source>
        <dbReference type="Proteomes" id="UP000663846"/>
    </source>
</evidence>
<evidence type="ECO:0000313" key="2">
    <source>
        <dbReference type="EMBL" id="CAE6443857.1"/>
    </source>
</evidence>
<protein>
    <submittedName>
        <fullName evidence="2">Uncharacterized protein</fullName>
    </submittedName>
</protein>
<proteinExistence type="predicted"/>
<reference evidence="2" key="1">
    <citation type="submission" date="2021-01" db="EMBL/GenBank/DDBJ databases">
        <authorList>
            <person name="Kaushik A."/>
        </authorList>
    </citation>
    <scope>NUCLEOTIDE SEQUENCE</scope>
    <source>
        <strain evidence="2">AG1-1C</strain>
    </source>
</reference>
<accession>A0A8H3AZD2</accession>